<feature type="transmembrane region" description="Helical" evidence="1">
    <location>
        <begin position="105"/>
        <end position="129"/>
    </location>
</feature>
<dbReference type="EMBL" id="BMHE01000008">
    <property type="protein sequence ID" value="GFZ75852.1"/>
    <property type="molecule type" value="Genomic_DNA"/>
</dbReference>
<evidence type="ECO:0008006" key="4">
    <source>
        <dbReference type="Google" id="ProtNLM"/>
    </source>
</evidence>
<feature type="transmembrane region" description="Helical" evidence="1">
    <location>
        <begin position="225"/>
        <end position="249"/>
    </location>
</feature>
<protein>
    <recommendedName>
        <fullName evidence="4">ABC transporter permease</fullName>
    </recommendedName>
</protein>
<sequence length="254" mass="28622">MNNLIKSEWYKLRMDRSFRMLILVYSALSLTISIIQYCFEMNASEKPQAIGVEVWMSAFSGNKFFLIIGLCILAGSFISSEYSIGVMKSMASSGNRRGSIFRAKLFVYALGGTILALLFPVINFAVATVLSGFGELPNEVIYIYVFRTLGLTVLYAAAYASIVLLFATLMAESGKTIAITLVFFLVIEIFFSLVGQYIPFVQKIYDYTVFKLLNDVGKVTLDDYLLMWMIFIPVITFVCFSIVGAWVYCRKEIK</sequence>
<proteinExistence type="predicted"/>
<feature type="transmembrane region" description="Helical" evidence="1">
    <location>
        <begin position="20"/>
        <end position="39"/>
    </location>
</feature>
<keyword evidence="1" id="KW-0472">Membrane</keyword>
<keyword evidence="3" id="KW-1185">Reference proteome</keyword>
<feature type="transmembrane region" description="Helical" evidence="1">
    <location>
        <begin position="64"/>
        <end position="84"/>
    </location>
</feature>
<accession>A0ABQ1EK81</accession>
<organism evidence="2 3">
    <name type="scientific">Paenibacillus marchantiophytorum</name>
    <dbReference type="NCBI Taxonomy" id="1619310"/>
    <lineage>
        <taxon>Bacteria</taxon>
        <taxon>Bacillati</taxon>
        <taxon>Bacillota</taxon>
        <taxon>Bacilli</taxon>
        <taxon>Bacillales</taxon>
        <taxon>Paenibacillaceae</taxon>
        <taxon>Paenibacillus</taxon>
    </lineage>
</organism>
<dbReference type="RefSeq" id="WP_189011192.1">
    <property type="nucleotide sequence ID" value="NZ_BMHE01000008.1"/>
</dbReference>
<keyword evidence="1" id="KW-0812">Transmembrane</keyword>
<feature type="transmembrane region" description="Helical" evidence="1">
    <location>
        <begin position="141"/>
        <end position="166"/>
    </location>
</feature>
<name>A0ABQ1EK81_9BACL</name>
<dbReference type="Pfam" id="PF12730">
    <property type="entry name" value="ABC2_membrane_4"/>
    <property type="match status" value="1"/>
</dbReference>
<dbReference type="PANTHER" id="PTHR37305">
    <property type="entry name" value="INTEGRAL MEMBRANE PROTEIN-RELATED"/>
    <property type="match status" value="1"/>
</dbReference>
<comment type="caution">
    <text evidence="2">The sequence shown here is derived from an EMBL/GenBank/DDBJ whole genome shotgun (WGS) entry which is preliminary data.</text>
</comment>
<evidence type="ECO:0000313" key="3">
    <source>
        <dbReference type="Proteomes" id="UP000615455"/>
    </source>
</evidence>
<feature type="transmembrane region" description="Helical" evidence="1">
    <location>
        <begin position="178"/>
        <end position="198"/>
    </location>
</feature>
<dbReference type="PANTHER" id="PTHR37305:SF1">
    <property type="entry name" value="MEMBRANE PROTEIN"/>
    <property type="match status" value="1"/>
</dbReference>
<dbReference type="Proteomes" id="UP000615455">
    <property type="component" value="Unassembled WGS sequence"/>
</dbReference>
<evidence type="ECO:0000313" key="2">
    <source>
        <dbReference type="EMBL" id="GFZ75852.1"/>
    </source>
</evidence>
<reference evidence="3" key="1">
    <citation type="journal article" date="2019" name="Int. J. Syst. Evol. Microbiol.">
        <title>The Global Catalogue of Microorganisms (GCM) 10K type strain sequencing project: providing services to taxonomists for standard genome sequencing and annotation.</title>
        <authorList>
            <consortium name="The Broad Institute Genomics Platform"/>
            <consortium name="The Broad Institute Genome Sequencing Center for Infectious Disease"/>
            <person name="Wu L."/>
            <person name="Ma J."/>
        </authorList>
    </citation>
    <scope>NUCLEOTIDE SEQUENCE [LARGE SCALE GENOMIC DNA]</scope>
    <source>
        <strain evidence="3">CGMCC 1.15043</strain>
    </source>
</reference>
<keyword evidence="1" id="KW-1133">Transmembrane helix</keyword>
<evidence type="ECO:0000256" key="1">
    <source>
        <dbReference type="SAM" id="Phobius"/>
    </source>
</evidence>
<gene>
    <name evidence="2" type="ORF">GCM10008018_21380</name>
</gene>